<protein>
    <submittedName>
        <fullName evidence="1">Uncharacterized protein</fullName>
    </submittedName>
</protein>
<dbReference type="Proteomes" id="UP001597419">
    <property type="component" value="Unassembled WGS sequence"/>
</dbReference>
<proteinExistence type="predicted"/>
<dbReference type="RefSeq" id="WP_345391616.1">
    <property type="nucleotide sequence ID" value="NZ_BAABHG010000004.1"/>
</dbReference>
<name>A0ABW5GML7_9PSEU</name>
<dbReference type="EMBL" id="JBHUKU010000014">
    <property type="protein sequence ID" value="MFD2462090.1"/>
    <property type="molecule type" value="Genomic_DNA"/>
</dbReference>
<keyword evidence="2" id="KW-1185">Reference proteome</keyword>
<evidence type="ECO:0000313" key="2">
    <source>
        <dbReference type="Proteomes" id="UP001597419"/>
    </source>
</evidence>
<evidence type="ECO:0000313" key="1">
    <source>
        <dbReference type="EMBL" id="MFD2462090.1"/>
    </source>
</evidence>
<sequence length="70" mass="7003">MTIPDTPGLAKIVADVFHTDEIDSALEGNELVLSGLGVPKGTKPGVLTAGARSAVASGSMPPPKTSSASW</sequence>
<gene>
    <name evidence="1" type="ORF">ACFSYJ_26015</name>
</gene>
<comment type="caution">
    <text evidence="1">The sequence shown here is derived from an EMBL/GenBank/DDBJ whole genome shotgun (WGS) entry which is preliminary data.</text>
</comment>
<accession>A0ABW5GML7</accession>
<organism evidence="1 2">
    <name type="scientific">Amycolatopsis samaneae</name>
    <dbReference type="NCBI Taxonomy" id="664691"/>
    <lineage>
        <taxon>Bacteria</taxon>
        <taxon>Bacillati</taxon>
        <taxon>Actinomycetota</taxon>
        <taxon>Actinomycetes</taxon>
        <taxon>Pseudonocardiales</taxon>
        <taxon>Pseudonocardiaceae</taxon>
        <taxon>Amycolatopsis</taxon>
    </lineage>
</organism>
<reference evidence="2" key="1">
    <citation type="journal article" date="2019" name="Int. J. Syst. Evol. Microbiol.">
        <title>The Global Catalogue of Microorganisms (GCM) 10K type strain sequencing project: providing services to taxonomists for standard genome sequencing and annotation.</title>
        <authorList>
            <consortium name="The Broad Institute Genomics Platform"/>
            <consortium name="The Broad Institute Genome Sequencing Center for Infectious Disease"/>
            <person name="Wu L."/>
            <person name="Ma J."/>
        </authorList>
    </citation>
    <scope>NUCLEOTIDE SEQUENCE [LARGE SCALE GENOMIC DNA]</scope>
    <source>
        <strain evidence="2">CGMCC 4.7643</strain>
    </source>
</reference>